<feature type="region of interest" description="Disordered" evidence="1">
    <location>
        <begin position="207"/>
        <end position="226"/>
    </location>
</feature>
<organism evidence="2 3">
    <name type="scientific">Caenorhabditis tropicalis</name>
    <dbReference type="NCBI Taxonomy" id="1561998"/>
    <lineage>
        <taxon>Eukaryota</taxon>
        <taxon>Metazoa</taxon>
        <taxon>Ecdysozoa</taxon>
        <taxon>Nematoda</taxon>
        <taxon>Chromadorea</taxon>
        <taxon>Rhabditida</taxon>
        <taxon>Rhabditina</taxon>
        <taxon>Rhabditomorpha</taxon>
        <taxon>Rhabditoidea</taxon>
        <taxon>Rhabditidae</taxon>
        <taxon>Peloderinae</taxon>
        <taxon>Caenorhabditis</taxon>
    </lineage>
</organism>
<keyword evidence="2" id="KW-1185">Reference proteome</keyword>
<sequence>MQPTPRGHPAYWQNSGEMLKVPLEPTIELSPSRDYFEVPISVNRRTAQRSELPVLPLYTELEETINVPSAAKNRVEEVRREEAPLVLPAGAQWVPLRGLVFESRGAEQYGIDSLFSIILLRTTSEFKPDGDEEPLSPVSIEPAVTTEGPTPLVLPAGTQWVPLRGLVFEPKGAEEFESNSENDEAPLSPIQHELNPAVPISVTEPDFVSRGEEPESPEKSGHELLTEKEASLPDLFKKFLEEACMAAGNVELEETVVPTEDQKPTTDDDNWSDLSAKSEERIEPAVVGHKDNQETVEIEAKEDHVEKDLAEPITDEVNAEKPDPTESEVSTKPTEVAEPFDVDPEAPVEETRGLLSLPKIASEDGQRNIDAPIDVEKVAVEPSTVHLLNPLDFFSNKEEEKYVLSDEEQKLIEENDKFFDRLEKLHSQKPLDPLPTVSNEVVLPEEVGQDFVEDSLLLDEDDEEEYNALRKGNQEQNEVPETF</sequence>
<evidence type="ECO:0000313" key="3">
    <source>
        <dbReference type="WBParaSite" id="Csp11.Scaffold629.g10790.t2"/>
    </source>
</evidence>
<dbReference type="WBParaSite" id="Csp11.Scaffold629.g10790.t2">
    <property type="protein sequence ID" value="Csp11.Scaffold629.g10790.t2"/>
    <property type="gene ID" value="Csp11.Scaffold629.g10790"/>
</dbReference>
<reference evidence="3" key="1">
    <citation type="submission" date="2016-11" db="UniProtKB">
        <authorList>
            <consortium name="WormBaseParasite"/>
        </authorList>
    </citation>
    <scope>IDENTIFICATION</scope>
</reference>
<name>A0A1I7TQL3_9PELO</name>
<dbReference type="AlphaFoldDB" id="A0A1I7TQL3"/>
<accession>A0A1I7TQL3</accession>
<protein>
    <submittedName>
        <fullName evidence="3">TPR_REGION domain-containing protein</fullName>
    </submittedName>
</protein>
<evidence type="ECO:0000256" key="1">
    <source>
        <dbReference type="SAM" id="MobiDB-lite"/>
    </source>
</evidence>
<feature type="compositionally biased region" description="Basic and acidic residues" evidence="1">
    <location>
        <begin position="276"/>
        <end position="310"/>
    </location>
</feature>
<dbReference type="Proteomes" id="UP000095282">
    <property type="component" value="Unplaced"/>
</dbReference>
<proteinExistence type="predicted"/>
<feature type="compositionally biased region" description="Acidic residues" evidence="1">
    <location>
        <begin position="338"/>
        <end position="347"/>
    </location>
</feature>
<evidence type="ECO:0000313" key="2">
    <source>
        <dbReference type="Proteomes" id="UP000095282"/>
    </source>
</evidence>
<feature type="region of interest" description="Disordered" evidence="1">
    <location>
        <begin position="251"/>
        <end position="347"/>
    </location>
</feature>